<gene>
    <name evidence="3" type="ORF">MAE02_52700</name>
</gene>
<organism evidence="3 4">
    <name type="scientific">Microvirga aerophila</name>
    <dbReference type="NCBI Taxonomy" id="670291"/>
    <lineage>
        <taxon>Bacteria</taxon>
        <taxon>Pseudomonadati</taxon>
        <taxon>Pseudomonadota</taxon>
        <taxon>Alphaproteobacteria</taxon>
        <taxon>Hyphomicrobiales</taxon>
        <taxon>Methylobacteriaceae</taxon>
        <taxon>Microvirga</taxon>
    </lineage>
</organism>
<dbReference type="EMBL" id="BJYU01000112">
    <property type="protein sequence ID" value="GEO17574.1"/>
    <property type="molecule type" value="Genomic_DNA"/>
</dbReference>
<dbReference type="AlphaFoldDB" id="A0A512C035"/>
<evidence type="ECO:0000313" key="3">
    <source>
        <dbReference type="EMBL" id="GEO17574.1"/>
    </source>
</evidence>
<name>A0A512C035_9HYPH</name>
<comment type="caution">
    <text evidence="3">The sequence shown here is derived from an EMBL/GenBank/DDBJ whole genome shotgun (WGS) entry which is preliminary data.</text>
</comment>
<feature type="domain" description="Phasin" evidence="2">
    <location>
        <begin position="48"/>
        <end position="129"/>
    </location>
</feature>
<dbReference type="Proteomes" id="UP000321085">
    <property type="component" value="Unassembled WGS sequence"/>
</dbReference>
<keyword evidence="4" id="KW-1185">Reference proteome</keyword>
<dbReference type="InterPro" id="IPR010127">
    <property type="entry name" value="Phasin_subfam-1"/>
</dbReference>
<protein>
    <recommendedName>
        <fullName evidence="2">Phasin domain-containing protein</fullName>
    </recommendedName>
</protein>
<reference evidence="3 4" key="1">
    <citation type="submission" date="2019-07" db="EMBL/GenBank/DDBJ databases">
        <title>Whole genome shotgun sequence of Microvirga aerophila NBRC 106136.</title>
        <authorList>
            <person name="Hosoyama A."/>
            <person name="Uohara A."/>
            <person name="Ohji S."/>
            <person name="Ichikawa N."/>
        </authorList>
    </citation>
    <scope>NUCLEOTIDE SEQUENCE [LARGE SCALE GENOMIC DNA]</scope>
    <source>
        <strain evidence="3 4">NBRC 106136</strain>
    </source>
</reference>
<dbReference type="NCBIfam" id="TIGR01841">
    <property type="entry name" value="phasin"/>
    <property type="match status" value="1"/>
</dbReference>
<dbReference type="Pfam" id="PF09361">
    <property type="entry name" value="Phasin_2"/>
    <property type="match status" value="1"/>
</dbReference>
<dbReference type="InterPro" id="IPR018968">
    <property type="entry name" value="Phasin"/>
</dbReference>
<feature type="region of interest" description="Disordered" evidence="1">
    <location>
        <begin position="114"/>
        <end position="136"/>
    </location>
</feature>
<evidence type="ECO:0000256" key="1">
    <source>
        <dbReference type="SAM" id="MobiDB-lite"/>
    </source>
</evidence>
<accession>A0A512C035</accession>
<feature type="region of interest" description="Disordered" evidence="1">
    <location>
        <begin position="1"/>
        <end position="23"/>
    </location>
</feature>
<evidence type="ECO:0000259" key="2">
    <source>
        <dbReference type="Pfam" id="PF09361"/>
    </source>
</evidence>
<dbReference type="RefSeq" id="WP_147022472.1">
    <property type="nucleotide sequence ID" value="NZ_BJYU01000112.1"/>
</dbReference>
<evidence type="ECO:0000313" key="4">
    <source>
        <dbReference type="Proteomes" id="UP000321085"/>
    </source>
</evidence>
<proteinExistence type="predicted"/>
<feature type="compositionally biased region" description="Polar residues" evidence="1">
    <location>
        <begin position="1"/>
        <end position="15"/>
    </location>
</feature>
<sequence length="136" mass="14586">MAGKQGSTTGNTNATGVPEHVRQAAETTLAQAKQAVDQYLHQATNLQEKVGSSVQAAQASARNMNQNVWAAAEANINAAFDFAQQLVRAKDPQEVVALQQKFLQQQFERMKGQMQEIGGTATRTATEMGAGTRPRG</sequence>